<evidence type="ECO:0000256" key="5">
    <source>
        <dbReference type="SAM" id="Phobius"/>
    </source>
</evidence>
<evidence type="ECO:0000313" key="6">
    <source>
        <dbReference type="EMBL" id="MBE9255013.1"/>
    </source>
</evidence>
<gene>
    <name evidence="6" type="ORF">IQ217_14425</name>
</gene>
<feature type="transmembrane region" description="Helical" evidence="5">
    <location>
        <begin position="53"/>
        <end position="77"/>
    </location>
</feature>
<organism evidence="6 7">
    <name type="scientific">Synechocystis salina LEGE 00031</name>
    <dbReference type="NCBI Taxonomy" id="1828736"/>
    <lineage>
        <taxon>Bacteria</taxon>
        <taxon>Bacillati</taxon>
        <taxon>Cyanobacteriota</taxon>
        <taxon>Cyanophyceae</taxon>
        <taxon>Synechococcales</taxon>
        <taxon>Merismopediaceae</taxon>
        <taxon>Synechocystis</taxon>
    </lineage>
</organism>
<evidence type="ECO:0000256" key="1">
    <source>
        <dbReference type="ARBA" id="ARBA00004127"/>
    </source>
</evidence>
<name>A0ABR9VUH1_9SYNC</name>
<feature type="transmembrane region" description="Helical" evidence="5">
    <location>
        <begin position="21"/>
        <end position="41"/>
    </location>
</feature>
<protein>
    <submittedName>
        <fullName evidence="6">Isoprenylcysteine carboxylmethyltransferase family protein</fullName>
    </submittedName>
</protein>
<evidence type="ECO:0000256" key="2">
    <source>
        <dbReference type="ARBA" id="ARBA00022692"/>
    </source>
</evidence>
<feature type="transmembrane region" description="Helical" evidence="5">
    <location>
        <begin position="98"/>
        <end position="117"/>
    </location>
</feature>
<sequence>MNQFKDWGFSTDWWQGKKGEYWVLGQAILSLGFVLLPVYTPTNFQLLAEQNQLIIWAGTLVFGTIAVVLLIGGGLHLGENLTPLPHPKQHSQLVTTGIYGIIRHPLYGGVVFLAIAYGFWQWSLAHLIGAVLLFVFFNFKANREEIWLENKFSDDYDDYRSRVKKLIPWLY</sequence>
<dbReference type="PANTHER" id="PTHR12714:SF24">
    <property type="entry name" value="SLR1182 PROTEIN"/>
    <property type="match status" value="1"/>
</dbReference>
<keyword evidence="3 5" id="KW-1133">Transmembrane helix</keyword>
<keyword evidence="7" id="KW-1185">Reference proteome</keyword>
<keyword evidence="2 5" id="KW-0812">Transmembrane</keyword>
<comment type="subcellular location">
    <subcellularLocation>
        <location evidence="1">Endomembrane system</location>
        <topology evidence="1">Multi-pass membrane protein</topology>
    </subcellularLocation>
</comment>
<dbReference type="InterPro" id="IPR007318">
    <property type="entry name" value="Phopholipid_MeTrfase"/>
</dbReference>
<dbReference type="Gene3D" id="1.20.120.1630">
    <property type="match status" value="1"/>
</dbReference>
<evidence type="ECO:0000256" key="3">
    <source>
        <dbReference type="ARBA" id="ARBA00022989"/>
    </source>
</evidence>
<dbReference type="EMBL" id="JADEVV010000046">
    <property type="protein sequence ID" value="MBE9255013.1"/>
    <property type="molecule type" value="Genomic_DNA"/>
</dbReference>
<dbReference type="PANTHER" id="PTHR12714">
    <property type="entry name" value="PROTEIN-S ISOPRENYLCYSTEINE O-METHYLTRANSFERASE"/>
    <property type="match status" value="1"/>
</dbReference>
<dbReference type="RefSeq" id="WP_194020481.1">
    <property type="nucleotide sequence ID" value="NZ_JADEVV010000046.1"/>
</dbReference>
<reference evidence="6 7" key="1">
    <citation type="submission" date="2020-10" db="EMBL/GenBank/DDBJ databases">
        <authorList>
            <person name="Castelo-Branco R."/>
            <person name="Eusebio N."/>
            <person name="Adriana R."/>
            <person name="Vieira A."/>
            <person name="Brugerolle De Fraissinette N."/>
            <person name="Rezende De Castro R."/>
            <person name="Schneider M.P."/>
            <person name="Vasconcelos V."/>
            <person name="Leao P.N."/>
        </authorList>
    </citation>
    <scope>NUCLEOTIDE SEQUENCE [LARGE SCALE GENOMIC DNA]</scope>
    <source>
        <strain evidence="6 7">LEGE 00031</strain>
    </source>
</reference>
<dbReference type="Proteomes" id="UP000658720">
    <property type="component" value="Unassembled WGS sequence"/>
</dbReference>
<accession>A0ABR9VUH1</accession>
<proteinExistence type="predicted"/>
<keyword evidence="4 5" id="KW-0472">Membrane</keyword>
<dbReference type="Pfam" id="PF04191">
    <property type="entry name" value="PEMT"/>
    <property type="match status" value="1"/>
</dbReference>
<feature type="transmembrane region" description="Helical" evidence="5">
    <location>
        <begin position="123"/>
        <end position="141"/>
    </location>
</feature>
<comment type="caution">
    <text evidence="6">The sequence shown here is derived from an EMBL/GenBank/DDBJ whole genome shotgun (WGS) entry which is preliminary data.</text>
</comment>
<evidence type="ECO:0000313" key="7">
    <source>
        <dbReference type="Proteomes" id="UP000658720"/>
    </source>
</evidence>
<evidence type="ECO:0000256" key="4">
    <source>
        <dbReference type="ARBA" id="ARBA00023136"/>
    </source>
</evidence>